<gene>
    <name evidence="2" type="ORF">LEA_19285</name>
</gene>
<feature type="non-terminal residue" evidence="2">
    <location>
        <position position="1"/>
    </location>
</feature>
<reference evidence="2" key="1">
    <citation type="journal article" date="2013" name="Environ. Microbiol.">
        <title>Microbiota from the distal guts of lean and obese adolescents exhibit partial functional redundancy besides clear differences in community structure.</title>
        <authorList>
            <person name="Ferrer M."/>
            <person name="Ruiz A."/>
            <person name="Lanza F."/>
            <person name="Haange S.B."/>
            <person name="Oberbach A."/>
            <person name="Till H."/>
            <person name="Bargiela R."/>
            <person name="Campoy C."/>
            <person name="Segura M.T."/>
            <person name="Richter M."/>
            <person name="von Bergen M."/>
            <person name="Seifert J."/>
            <person name="Suarez A."/>
        </authorList>
    </citation>
    <scope>NUCLEOTIDE SEQUENCE</scope>
</reference>
<protein>
    <submittedName>
        <fullName evidence="2">Protein found in conjugate transposon</fullName>
    </submittedName>
</protein>
<name>K1RG22_9ZZZZ</name>
<sequence length="260" mass="29689">KSMAKDPIYLAFSTQKGGAGKTTLTVLVASYLHYVKGYDVAVIDCDYPQHSIVEMRGRDLKMAKEDEYYRNLAYEQFTRLNKKAYPVIESSTEKSIDDAERITSQADFDIVFFDLPGTVNNPSVIRALSNMDYIFAPISADRVVLESTLRYMTVVNDVIRKTGVTNIKDTYLVWNMVDGREKTELYEVYEQVISTLGLKVLKTFLPNSLRFRKELPGSYRSIFRSTLFPADRSQLRGSNIEPLTQEILTLIKLDRDGEKS</sequence>
<dbReference type="InterPro" id="IPR027417">
    <property type="entry name" value="P-loop_NTPase"/>
</dbReference>
<dbReference type="SUPFAM" id="SSF52540">
    <property type="entry name" value="P-loop containing nucleoside triphosphate hydrolases"/>
    <property type="match status" value="1"/>
</dbReference>
<dbReference type="AlphaFoldDB" id="K1RG22"/>
<organism evidence="2">
    <name type="scientific">human gut metagenome</name>
    <dbReference type="NCBI Taxonomy" id="408170"/>
    <lineage>
        <taxon>unclassified sequences</taxon>
        <taxon>metagenomes</taxon>
        <taxon>organismal metagenomes</taxon>
    </lineage>
</organism>
<comment type="caution">
    <text evidence="2">The sequence shown here is derived from an EMBL/GenBank/DDBJ whole genome shotgun (WGS) entry which is preliminary data.</text>
</comment>
<evidence type="ECO:0000313" key="2">
    <source>
        <dbReference type="EMBL" id="EKC47632.1"/>
    </source>
</evidence>
<dbReference type="EMBL" id="AJWY01013255">
    <property type="protein sequence ID" value="EKC47632.1"/>
    <property type="molecule type" value="Genomic_DNA"/>
</dbReference>
<proteinExistence type="predicted"/>
<dbReference type="PANTHER" id="PTHR13696">
    <property type="entry name" value="P-LOOP CONTAINING NUCLEOSIDE TRIPHOSPHATE HYDROLASE"/>
    <property type="match status" value="1"/>
</dbReference>
<dbReference type="PANTHER" id="PTHR13696:SF52">
    <property type="entry name" value="PARA FAMILY PROTEIN CT_582"/>
    <property type="match status" value="1"/>
</dbReference>
<dbReference type="CDD" id="cd02042">
    <property type="entry name" value="ParAB_family"/>
    <property type="match status" value="1"/>
</dbReference>
<dbReference type="InterPro" id="IPR050678">
    <property type="entry name" value="DNA_Partitioning_ATPase"/>
</dbReference>
<dbReference type="Pfam" id="PF01656">
    <property type="entry name" value="CbiA"/>
    <property type="match status" value="1"/>
</dbReference>
<evidence type="ECO:0000259" key="1">
    <source>
        <dbReference type="Pfam" id="PF01656"/>
    </source>
</evidence>
<feature type="domain" description="CobQ/CobB/MinD/ParA nucleotide binding" evidence="1">
    <location>
        <begin position="11"/>
        <end position="211"/>
    </location>
</feature>
<accession>K1RG22</accession>
<dbReference type="InterPro" id="IPR002586">
    <property type="entry name" value="CobQ/CobB/MinD/ParA_Nub-bd_dom"/>
</dbReference>
<dbReference type="Gene3D" id="3.40.50.300">
    <property type="entry name" value="P-loop containing nucleotide triphosphate hydrolases"/>
    <property type="match status" value="1"/>
</dbReference>